<keyword evidence="2" id="KW-1185">Reference proteome</keyword>
<evidence type="ECO:0000313" key="1">
    <source>
        <dbReference type="EMBL" id="CDW80555.1"/>
    </source>
</evidence>
<protein>
    <submittedName>
        <fullName evidence="1">Uncharacterized protein</fullName>
    </submittedName>
</protein>
<dbReference type="EMBL" id="CCKQ01009093">
    <property type="protein sequence ID" value="CDW80555.1"/>
    <property type="molecule type" value="Genomic_DNA"/>
</dbReference>
<evidence type="ECO:0000313" key="2">
    <source>
        <dbReference type="Proteomes" id="UP000039865"/>
    </source>
</evidence>
<dbReference type="AlphaFoldDB" id="A0A078AEC6"/>
<dbReference type="InParanoid" id="A0A078AEC6"/>
<gene>
    <name evidence="1" type="primary">Contig18909.g20060</name>
    <name evidence="1" type="ORF">STYLEM_9557</name>
</gene>
<proteinExistence type="predicted"/>
<sequence>MDIPAKVIKIQDFVKVLEYYKDYVLNPQALNSTKSELRQKLESYMNKRLVKLSKSSAKKPEKLQKIIDFLTMIDRDLPYQDFFKNTGLEVFPTIFKLTYYEQEYAVINDEQIDLQDSYLNLRIQTHEEVSQKLDQITHPQAKSNYLVNNLLAKMLFECDKQKLLIQTAEILYSTDKIISTQKVAKLLVYFGRLFQIVGNNRCKYLMGSLFAIGGLLKLEAKSYLHTINLRRGVELPCPLFNEENDYEKQEKQRVRELSNFDLHYFENDLIKIMSQFIKSISVPSYNSINNQIFDFYVDFSQDKFIDEYEEEEQNNPDKLYGIESAHYTINFLFDLVQFIFQFMITVEEYETKLEQEQMEVDSEQGRHQRNIFDHRKEIKPSELITLKHKYYFEGFDQVITQVVTQIKLVCPNWVHLLFFWHVKCADADSDKNWADVLEEARDCYDRQDNYNVFGLAAYLNLTIKQALGALNGTSKQINNEQAYSTLLTYESPYSSQFLFDCMQPLLRYCLKYQRSTTLNMIGLESLCFWTFINQTNQPIYENLGQFTRDEQSIQYILQSVFNMMGGQLSENGSKLSMKLIHQILKMYTTEGQIRIFTYIFSILDDEKNDRGTSVLMSQFYKNFTDSSVEIFKSYAESVKEVFELTLDCLKDETIYILDLTERIQASLNLFWYMITRERYYLKQGQITEAILSDSKYLDDVMRKKYFENLAKTIQAGLSGLDDDIKNIEETQKDQTAKEGMLVNVKSKQNSLNMLQVLLSQVSSLV</sequence>
<dbReference type="Proteomes" id="UP000039865">
    <property type="component" value="Unassembled WGS sequence"/>
</dbReference>
<name>A0A078AEC6_STYLE</name>
<dbReference type="OrthoDB" id="10674157at2759"/>
<reference evidence="1 2" key="1">
    <citation type="submission" date="2014-06" db="EMBL/GenBank/DDBJ databases">
        <authorList>
            <person name="Swart Estienne"/>
        </authorList>
    </citation>
    <scope>NUCLEOTIDE SEQUENCE [LARGE SCALE GENOMIC DNA]</scope>
    <source>
        <strain evidence="1 2">130c</strain>
    </source>
</reference>
<organism evidence="1 2">
    <name type="scientific">Stylonychia lemnae</name>
    <name type="common">Ciliate</name>
    <dbReference type="NCBI Taxonomy" id="5949"/>
    <lineage>
        <taxon>Eukaryota</taxon>
        <taxon>Sar</taxon>
        <taxon>Alveolata</taxon>
        <taxon>Ciliophora</taxon>
        <taxon>Intramacronucleata</taxon>
        <taxon>Spirotrichea</taxon>
        <taxon>Stichotrichia</taxon>
        <taxon>Sporadotrichida</taxon>
        <taxon>Oxytrichidae</taxon>
        <taxon>Stylonychinae</taxon>
        <taxon>Stylonychia</taxon>
    </lineage>
</organism>
<accession>A0A078AEC6</accession>